<evidence type="ECO:0000256" key="1">
    <source>
        <dbReference type="ARBA" id="ARBA00022801"/>
    </source>
</evidence>
<dbReference type="Proteomes" id="UP001500235">
    <property type="component" value="Unassembled WGS sequence"/>
</dbReference>
<dbReference type="InterPro" id="IPR029021">
    <property type="entry name" value="Prot-tyrosine_phosphatase-like"/>
</dbReference>
<dbReference type="CDD" id="cd14505">
    <property type="entry name" value="CDKN3-like"/>
    <property type="match status" value="1"/>
</dbReference>
<keyword evidence="4" id="KW-1185">Reference proteome</keyword>
<protein>
    <recommendedName>
        <fullName evidence="2">Tyrosine specific protein phosphatases domain-containing protein</fullName>
    </recommendedName>
</protein>
<reference evidence="4" key="1">
    <citation type="journal article" date="2019" name="Int. J. Syst. Evol. Microbiol.">
        <title>The Global Catalogue of Microorganisms (GCM) 10K type strain sequencing project: providing services to taxonomists for standard genome sequencing and annotation.</title>
        <authorList>
            <consortium name="The Broad Institute Genomics Platform"/>
            <consortium name="The Broad Institute Genome Sequencing Center for Infectious Disease"/>
            <person name="Wu L."/>
            <person name="Ma J."/>
        </authorList>
    </citation>
    <scope>NUCLEOTIDE SEQUENCE [LARGE SCALE GENOMIC DNA]</scope>
    <source>
        <strain evidence="4">JCM 17563</strain>
    </source>
</reference>
<evidence type="ECO:0000313" key="4">
    <source>
        <dbReference type="Proteomes" id="UP001500235"/>
    </source>
</evidence>
<keyword evidence="1" id="KW-0378">Hydrolase</keyword>
<proteinExistence type="predicted"/>
<dbReference type="SUPFAM" id="SSF52799">
    <property type="entry name" value="(Phosphotyrosine protein) phosphatases II"/>
    <property type="match status" value="1"/>
</dbReference>
<comment type="caution">
    <text evidence="3">The sequence shown here is derived from an EMBL/GenBank/DDBJ whole genome shotgun (WGS) entry which is preliminary data.</text>
</comment>
<dbReference type="Pfam" id="PF03747">
    <property type="entry name" value="ADP_ribosyl_GH"/>
    <property type="match status" value="1"/>
</dbReference>
<gene>
    <name evidence="3" type="ORF">GCM10022280_18830</name>
</gene>
<evidence type="ECO:0000259" key="2">
    <source>
        <dbReference type="PROSITE" id="PS50056"/>
    </source>
</evidence>
<dbReference type="InterPro" id="IPR000387">
    <property type="entry name" value="Tyr_Pase_dom"/>
</dbReference>
<dbReference type="InterPro" id="IPR005502">
    <property type="entry name" value="Ribosyl_crysJ1"/>
</dbReference>
<dbReference type="PROSITE" id="PS50056">
    <property type="entry name" value="TYR_PHOSPHATASE_2"/>
    <property type="match status" value="1"/>
</dbReference>
<sequence length="495" mass="53416">MRTSVSHPLKIAEIRVGPGAGRIGITFCPGKKQEHSYTGGWDRDLDLDLDAVAKWGAAAVITLIEAQEIEELQVSRIGSAVADRHMSWFHLPIVDVSTPCNRFEAEWAAKCEGIRSILREGFDVLVHCKGGLGRAGMVAARLLVELGWDPAAAITEVRRVRPGAIETPAQVEHVKSFPPHPTPHRSPDEAAVEDRALGALLGLAVGDALGTTLEFQSRDKQPRVTGLVGCGPFGLKPGQWTDDTSMALALADSLIAHGRLDETDLMHRFVRWWRQGDYSCTGRCFDIGGTTSQALSRFEQTGDPMAGSAHHQSAGNGSLMRLAPVVLHGFGIGELGALEVAEGQSRTTHAAPACVEACREFAFRLYLAATGKDRSFVFSFEGSAEDPEVQRVLAGSWRGKHRDEIRSSGYVVHSLEAALWCVARTTTFEDAVILAANLADDADTTAAITGQLAGAMYGMSAIPDRWLQQLAWRNKIEEAGRALLSGRAQAPVFHS</sequence>
<dbReference type="Gene3D" id="3.90.190.10">
    <property type="entry name" value="Protein tyrosine phosphatase superfamily"/>
    <property type="match status" value="1"/>
</dbReference>
<dbReference type="InterPro" id="IPR057023">
    <property type="entry name" value="PTP-SAK"/>
</dbReference>
<accession>A0ABP7T0J7</accession>
<dbReference type="InterPro" id="IPR050792">
    <property type="entry name" value="ADP-ribosylglycohydrolase"/>
</dbReference>
<dbReference type="PANTHER" id="PTHR16222">
    <property type="entry name" value="ADP-RIBOSYLGLYCOHYDROLASE"/>
    <property type="match status" value="1"/>
</dbReference>
<dbReference type="Pfam" id="PF22784">
    <property type="entry name" value="PTP-SAK"/>
    <property type="match status" value="1"/>
</dbReference>
<evidence type="ECO:0000313" key="3">
    <source>
        <dbReference type="EMBL" id="GAA4019266.1"/>
    </source>
</evidence>
<dbReference type="InterPro" id="IPR036705">
    <property type="entry name" value="Ribosyl_crysJ1_sf"/>
</dbReference>
<feature type="domain" description="Tyrosine specific protein phosphatases" evidence="2">
    <location>
        <begin position="105"/>
        <end position="172"/>
    </location>
</feature>
<dbReference type="Gene3D" id="1.10.4080.10">
    <property type="entry name" value="ADP-ribosylation/Crystallin J1"/>
    <property type="match status" value="1"/>
</dbReference>
<dbReference type="PANTHER" id="PTHR16222:SF12">
    <property type="entry name" value="ADP-RIBOSYLGLYCOHYDROLASE-RELATED"/>
    <property type="match status" value="1"/>
</dbReference>
<name>A0ABP7T0J7_9SPHN</name>
<dbReference type="SUPFAM" id="SSF101478">
    <property type="entry name" value="ADP-ribosylglycohydrolase"/>
    <property type="match status" value="1"/>
</dbReference>
<dbReference type="EMBL" id="BAABBQ010000001">
    <property type="protein sequence ID" value="GAA4019266.1"/>
    <property type="molecule type" value="Genomic_DNA"/>
</dbReference>
<organism evidence="3 4">
    <name type="scientific">Sphingomonas swuensis</name>
    <dbReference type="NCBI Taxonomy" id="977800"/>
    <lineage>
        <taxon>Bacteria</taxon>
        <taxon>Pseudomonadati</taxon>
        <taxon>Pseudomonadota</taxon>
        <taxon>Alphaproteobacteria</taxon>
        <taxon>Sphingomonadales</taxon>
        <taxon>Sphingomonadaceae</taxon>
        <taxon>Sphingomonas</taxon>
    </lineage>
</organism>